<keyword evidence="5" id="KW-0573">Peptidoglycan synthesis</keyword>
<dbReference type="PANTHER" id="PTHR47019:SF1">
    <property type="entry name" value="LIPID II FLIPPASE MURJ"/>
    <property type="match status" value="1"/>
</dbReference>
<keyword evidence="6" id="KW-1133">Transmembrane helix</keyword>
<proteinExistence type="predicted"/>
<evidence type="ECO:0000256" key="5">
    <source>
        <dbReference type="ARBA" id="ARBA00022984"/>
    </source>
</evidence>
<evidence type="ECO:0000256" key="1">
    <source>
        <dbReference type="ARBA" id="ARBA00004651"/>
    </source>
</evidence>
<evidence type="ECO:0000256" key="3">
    <source>
        <dbReference type="ARBA" id="ARBA00022692"/>
    </source>
</evidence>
<dbReference type="InterPro" id="IPR051050">
    <property type="entry name" value="Lipid_II_flippase_MurJ/MviN"/>
</dbReference>
<keyword evidence="2" id="KW-1003">Cell membrane</keyword>
<dbReference type="GO" id="GO:0015648">
    <property type="term" value="F:lipid-linked peptidoglycan transporter activity"/>
    <property type="evidence" value="ECO:0007669"/>
    <property type="project" value="TreeGrafter"/>
</dbReference>
<keyword evidence="3" id="KW-0812">Transmembrane</keyword>
<protein>
    <recommendedName>
        <fullName evidence="9">Murein biosynthesis integral membrane protein MurJ</fullName>
    </recommendedName>
</protein>
<keyword evidence="7" id="KW-0472">Membrane</keyword>
<evidence type="ECO:0000256" key="2">
    <source>
        <dbReference type="ARBA" id="ARBA00022475"/>
    </source>
</evidence>
<dbReference type="PANTHER" id="PTHR47019">
    <property type="entry name" value="LIPID II FLIPPASE MURJ"/>
    <property type="match status" value="1"/>
</dbReference>
<reference evidence="8" key="1">
    <citation type="journal article" date="2014" name="Front. Microbiol.">
        <title>High frequency of phylogenetically diverse reductive dehalogenase-homologous genes in deep subseafloor sedimentary metagenomes.</title>
        <authorList>
            <person name="Kawai M."/>
            <person name="Futagami T."/>
            <person name="Toyoda A."/>
            <person name="Takaki Y."/>
            <person name="Nishi S."/>
            <person name="Hori S."/>
            <person name="Arai W."/>
            <person name="Tsubouchi T."/>
            <person name="Morono Y."/>
            <person name="Uchiyama I."/>
            <person name="Ito T."/>
            <person name="Fujiyama A."/>
            <person name="Inagaki F."/>
            <person name="Takami H."/>
        </authorList>
    </citation>
    <scope>NUCLEOTIDE SEQUENCE</scope>
    <source>
        <strain evidence="8">Expedition CK06-06</strain>
    </source>
</reference>
<dbReference type="InterPro" id="IPR004268">
    <property type="entry name" value="MurJ"/>
</dbReference>
<dbReference type="GO" id="GO:0034204">
    <property type="term" value="P:lipid translocation"/>
    <property type="evidence" value="ECO:0007669"/>
    <property type="project" value="TreeGrafter"/>
</dbReference>
<dbReference type="GO" id="GO:0009252">
    <property type="term" value="P:peptidoglycan biosynthetic process"/>
    <property type="evidence" value="ECO:0007669"/>
    <property type="project" value="UniProtKB-KW"/>
</dbReference>
<comment type="caution">
    <text evidence="8">The sequence shown here is derived from an EMBL/GenBank/DDBJ whole genome shotgun (WGS) entry which is preliminary data.</text>
</comment>
<comment type="subcellular location">
    <subcellularLocation>
        <location evidence="1">Cell membrane</location>
        <topology evidence="1">Multi-pass membrane protein</topology>
    </subcellularLocation>
</comment>
<feature type="non-terminal residue" evidence="8">
    <location>
        <position position="75"/>
    </location>
</feature>
<organism evidence="8">
    <name type="scientific">marine sediment metagenome</name>
    <dbReference type="NCBI Taxonomy" id="412755"/>
    <lineage>
        <taxon>unclassified sequences</taxon>
        <taxon>metagenomes</taxon>
        <taxon>ecological metagenomes</taxon>
    </lineage>
</organism>
<dbReference type="AlphaFoldDB" id="X1EBX0"/>
<dbReference type="EMBL" id="BART01034583">
    <property type="protein sequence ID" value="GAH06163.1"/>
    <property type="molecule type" value="Genomic_DNA"/>
</dbReference>
<dbReference type="GO" id="GO:0008360">
    <property type="term" value="P:regulation of cell shape"/>
    <property type="evidence" value="ECO:0007669"/>
    <property type="project" value="UniProtKB-KW"/>
</dbReference>
<keyword evidence="4" id="KW-0133">Cell shape</keyword>
<evidence type="ECO:0000256" key="7">
    <source>
        <dbReference type="ARBA" id="ARBA00023136"/>
    </source>
</evidence>
<evidence type="ECO:0000256" key="4">
    <source>
        <dbReference type="ARBA" id="ARBA00022960"/>
    </source>
</evidence>
<dbReference type="GO" id="GO:0005886">
    <property type="term" value="C:plasma membrane"/>
    <property type="evidence" value="ECO:0007669"/>
    <property type="project" value="UniProtKB-SubCell"/>
</dbReference>
<dbReference type="PRINTS" id="PR01806">
    <property type="entry name" value="VIRFACTRMVIN"/>
</dbReference>
<gene>
    <name evidence="8" type="ORF">S01H4_59065</name>
</gene>
<evidence type="ECO:0000313" key="8">
    <source>
        <dbReference type="EMBL" id="GAH06163.1"/>
    </source>
</evidence>
<sequence length="75" mass="7974">MTVDSSQTKKIARSAGTVSIAVFASRILGLIREQVFAALFGAGYAYDAFVVAYRIPNLLRDLFAEGALSSAFVAV</sequence>
<evidence type="ECO:0008006" key="9">
    <source>
        <dbReference type="Google" id="ProtNLM"/>
    </source>
</evidence>
<accession>X1EBX0</accession>
<evidence type="ECO:0000256" key="6">
    <source>
        <dbReference type="ARBA" id="ARBA00022989"/>
    </source>
</evidence>
<dbReference type="Pfam" id="PF03023">
    <property type="entry name" value="MurJ"/>
    <property type="match status" value="1"/>
</dbReference>
<name>X1EBX0_9ZZZZ</name>